<gene>
    <name evidence="2" type="ORF">D7X32_03325</name>
</gene>
<dbReference type="AlphaFoldDB" id="A0A3A8KSB9"/>
<sequence length="64" mass="6441">MPTRTLRIPSAISTIAGSILGLLFAGSATAQAPLTEALYVQQVEAKSLEGRVADAEAAAGRASA</sequence>
<evidence type="ECO:0000256" key="1">
    <source>
        <dbReference type="SAM" id="SignalP"/>
    </source>
</evidence>
<evidence type="ECO:0000313" key="2">
    <source>
        <dbReference type="EMBL" id="RKH07115.1"/>
    </source>
</evidence>
<accession>A0A3A8KSB9</accession>
<dbReference type="EMBL" id="RAWE01000006">
    <property type="protein sequence ID" value="RKH07115.1"/>
    <property type="molecule type" value="Genomic_DNA"/>
</dbReference>
<feature type="chain" id="PRO_5017331461" evidence="1">
    <location>
        <begin position="33"/>
        <end position="64"/>
    </location>
</feature>
<proteinExistence type="predicted"/>
<reference evidence="3" key="1">
    <citation type="submission" date="2018-09" db="EMBL/GenBank/DDBJ databases">
        <authorList>
            <person name="Livingstone P.G."/>
            <person name="Whitworth D.E."/>
        </authorList>
    </citation>
    <scope>NUCLEOTIDE SEQUENCE [LARGE SCALE GENOMIC DNA]</scope>
    <source>
        <strain evidence="3">CA043D</strain>
    </source>
</reference>
<keyword evidence="1" id="KW-0732">Signal</keyword>
<keyword evidence="3" id="KW-1185">Reference proteome</keyword>
<protein>
    <submittedName>
        <fullName evidence="2">Uncharacterized protein</fullName>
    </submittedName>
</protein>
<feature type="signal peptide" evidence="1">
    <location>
        <begin position="1"/>
        <end position="32"/>
    </location>
</feature>
<comment type="caution">
    <text evidence="2">The sequence shown here is derived from an EMBL/GenBank/DDBJ whole genome shotgun (WGS) entry which is preliminary data.</text>
</comment>
<organism evidence="2 3">
    <name type="scientific">Corallococcus carmarthensis</name>
    <dbReference type="NCBI Taxonomy" id="2316728"/>
    <lineage>
        <taxon>Bacteria</taxon>
        <taxon>Pseudomonadati</taxon>
        <taxon>Myxococcota</taxon>
        <taxon>Myxococcia</taxon>
        <taxon>Myxococcales</taxon>
        <taxon>Cystobacterineae</taxon>
        <taxon>Myxococcaceae</taxon>
        <taxon>Corallococcus</taxon>
    </lineage>
</organism>
<dbReference type="Proteomes" id="UP000268313">
    <property type="component" value="Unassembled WGS sequence"/>
</dbReference>
<dbReference type="RefSeq" id="WP_147450012.1">
    <property type="nucleotide sequence ID" value="NZ_RAWE01000006.1"/>
</dbReference>
<name>A0A3A8KSB9_9BACT</name>
<feature type="non-terminal residue" evidence="2">
    <location>
        <position position="64"/>
    </location>
</feature>
<evidence type="ECO:0000313" key="3">
    <source>
        <dbReference type="Proteomes" id="UP000268313"/>
    </source>
</evidence>